<evidence type="ECO:0000313" key="3">
    <source>
        <dbReference type="Proteomes" id="UP001204376"/>
    </source>
</evidence>
<proteinExistence type="predicted"/>
<accession>A0ABT1T1P4</accession>
<dbReference type="RefSeq" id="WP_256538553.1">
    <property type="nucleotide sequence ID" value="NZ_JANHOH010000001.1"/>
</dbReference>
<name>A0ABT1T1P4_9SPHI</name>
<comment type="caution">
    <text evidence="2">The sequence shown here is derived from an EMBL/GenBank/DDBJ whole genome shotgun (WGS) entry which is preliminary data.</text>
</comment>
<organism evidence="2 3">
    <name type="scientific">Mucilaginibacter aquariorum</name>
    <dbReference type="NCBI Taxonomy" id="2967225"/>
    <lineage>
        <taxon>Bacteria</taxon>
        <taxon>Pseudomonadati</taxon>
        <taxon>Bacteroidota</taxon>
        <taxon>Sphingobacteriia</taxon>
        <taxon>Sphingobacteriales</taxon>
        <taxon>Sphingobacteriaceae</taxon>
        <taxon>Mucilaginibacter</taxon>
    </lineage>
</organism>
<keyword evidence="1" id="KW-1133">Transmembrane helix</keyword>
<keyword evidence="1" id="KW-0472">Membrane</keyword>
<evidence type="ECO:0000256" key="1">
    <source>
        <dbReference type="SAM" id="Phobius"/>
    </source>
</evidence>
<gene>
    <name evidence="2" type="ORF">NPE20_10430</name>
</gene>
<keyword evidence="1" id="KW-0812">Transmembrane</keyword>
<reference evidence="2 3" key="1">
    <citation type="submission" date="2022-07" db="EMBL/GenBank/DDBJ databases">
        <title>Mucilaginibacter sp. JC4.</title>
        <authorList>
            <person name="Le V."/>
            <person name="Ko S.-R."/>
            <person name="Ahn C.-Y."/>
            <person name="Oh H.-M."/>
        </authorList>
    </citation>
    <scope>NUCLEOTIDE SEQUENCE [LARGE SCALE GENOMIC DNA]</scope>
    <source>
        <strain evidence="2 3">JC4</strain>
    </source>
</reference>
<protein>
    <submittedName>
        <fullName evidence="2">Uncharacterized protein</fullName>
    </submittedName>
</protein>
<sequence>MNAIIINFFLAALMFVIMIFLLVFIIDYFRRKKIKNTLLSRLNQTAAYNQAELDTVAFPGDRVIGIDQKERILIYFNGRHKPEIIDLKDIVYCNINKHFHRRHLHSIQLELMHGNTEKLHLLPFYQKPVDTEFNLTSAMKNAEKWHSIISRCLPGSAPRAQLLT</sequence>
<dbReference type="Proteomes" id="UP001204376">
    <property type="component" value="Unassembled WGS sequence"/>
</dbReference>
<evidence type="ECO:0000313" key="2">
    <source>
        <dbReference type="EMBL" id="MCQ6958378.1"/>
    </source>
</evidence>
<keyword evidence="3" id="KW-1185">Reference proteome</keyword>
<feature type="transmembrane region" description="Helical" evidence="1">
    <location>
        <begin position="6"/>
        <end position="29"/>
    </location>
</feature>
<dbReference type="EMBL" id="JANHOH010000001">
    <property type="protein sequence ID" value="MCQ6958378.1"/>
    <property type="molecule type" value="Genomic_DNA"/>
</dbReference>